<keyword evidence="3" id="KW-1185">Reference proteome</keyword>
<gene>
    <name evidence="2" type="ORF">PR048_014766</name>
</gene>
<keyword evidence="1" id="KW-0472">Membrane</keyword>
<dbReference type="Proteomes" id="UP001159363">
    <property type="component" value="Chromosome 4"/>
</dbReference>
<evidence type="ECO:0000313" key="2">
    <source>
        <dbReference type="EMBL" id="KAJ8882927.1"/>
    </source>
</evidence>
<keyword evidence="1" id="KW-0812">Transmembrane</keyword>
<evidence type="ECO:0000256" key="1">
    <source>
        <dbReference type="SAM" id="Phobius"/>
    </source>
</evidence>
<protein>
    <submittedName>
        <fullName evidence="2">Uncharacterized protein</fullName>
    </submittedName>
</protein>
<reference evidence="2 3" key="1">
    <citation type="submission" date="2023-02" db="EMBL/GenBank/DDBJ databases">
        <title>LHISI_Scaffold_Assembly.</title>
        <authorList>
            <person name="Stuart O.P."/>
            <person name="Cleave R."/>
            <person name="Magrath M.J.L."/>
            <person name="Mikheyev A.S."/>
        </authorList>
    </citation>
    <scope>NUCLEOTIDE SEQUENCE [LARGE SCALE GENOMIC DNA]</scope>
    <source>
        <strain evidence="2">Daus_M_001</strain>
        <tissue evidence="2">Leg muscle</tissue>
    </source>
</reference>
<dbReference type="EMBL" id="JARBHB010000005">
    <property type="protein sequence ID" value="KAJ8882927.1"/>
    <property type="molecule type" value="Genomic_DNA"/>
</dbReference>
<accession>A0ABQ9HF28</accession>
<comment type="caution">
    <text evidence="2">The sequence shown here is derived from an EMBL/GenBank/DDBJ whole genome shotgun (WGS) entry which is preliminary data.</text>
</comment>
<proteinExistence type="predicted"/>
<organism evidence="2 3">
    <name type="scientific">Dryococelus australis</name>
    <dbReference type="NCBI Taxonomy" id="614101"/>
    <lineage>
        <taxon>Eukaryota</taxon>
        <taxon>Metazoa</taxon>
        <taxon>Ecdysozoa</taxon>
        <taxon>Arthropoda</taxon>
        <taxon>Hexapoda</taxon>
        <taxon>Insecta</taxon>
        <taxon>Pterygota</taxon>
        <taxon>Neoptera</taxon>
        <taxon>Polyneoptera</taxon>
        <taxon>Phasmatodea</taxon>
        <taxon>Verophasmatodea</taxon>
        <taxon>Anareolatae</taxon>
        <taxon>Phasmatidae</taxon>
        <taxon>Eurycanthinae</taxon>
        <taxon>Dryococelus</taxon>
    </lineage>
</organism>
<sequence length="304" mass="33706">MLSIVRHLVVRGFLGFQFRFKALIGLLRHGRLLDEDCPKLLLRKYGVSSLEEAFLHLSRMQEGKVDSMVSMTNRQDGNGNEEDVSTDRKEMFLDDADFKEGSSHKVFAAIVTMVVLASEDEPFPDDRVDQLEVIVQQLRNVMVGETGDSRENLLSSGVVRHDSHMQESGSDPAGSHWQEVSPVTSTKDCCGILSKGSMRALLFKNIICSTRDPSYMTFIFGLCVVAVSALYVGFGFAPRGLRLAVVNHDLGSADPRCGRRQSHANCSFEDLSCRYLSHITEPTIVKVSSLKHSRIIAPQTAVLV</sequence>
<keyword evidence="1" id="KW-1133">Transmembrane helix</keyword>
<feature type="transmembrane region" description="Helical" evidence="1">
    <location>
        <begin position="215"/>
        <end position="234"/>
    </location>
</feature>
<name>A0ABQ9HF28_9NEOP</name>
<evidence type="ECO:0000313" key="3">
    <source>
        <dbReference type="Proteomes" id="UP001159363"/>
    </source>
</evidence>